<dbReference type="EMBL" id="UYRU01001482">
    <property type="protein sequence ID" value="VDK31880.1"/>
    <property type="molecule type" value="Genomic_DNA"/>
</dbReference>
<reference evidence="1 2" key="1">
    <citation type="submission" date="2018-11" db="EMBL/GenBank/DDBJ databases">
        <authorList>
            <consortium name="Pathogen Informatics"/>
        </authorList>
    </citation>
    <scope>NUCLEOTIDE SEQUENCE [LARGE SCALE GENOMIC DNA]</scope>
</reference>
<name>A0A3P6PIW1_DIBLA</name>
<sequence>MKLADKNTLQAAQPPQNTFRVVPTKDTSRIVTLPAGMNEIPFELQVPKGAIPSFNYASPKSGASVINSYSAEGVVKLNGKTARTDRVTIDVKGYGDAQGGLGLNDTDSEVAVAKKYVTKGSGIDYGLGQKKDSESRKYRHFEASVVQKVDCPAVGIHDETVLKPNLKPKKTGKSSSVISKYNDDPANTSKLLNENFKLAFEEQNAAINSDLPSIKTRDFYSSYKLTLEADDATYEAPIALVDDLKQGWIPTHLTPPTSIQRI</sequence>
<dbReference type="Proteomes" id="UP000281553">
    <property type="component" value="Unassembled WGS sequence"/>
</dbReference>
<dbReference type="AlphaFoldDB" id="A0A3P6PIW1"/>
<gene>
    <name evidence="1" type="ORF">DILT_LOCUS369</name>
</gene>
<protein>
    <submittedName>
        <fullName evidence="1">Uncharacterized protein</fullName>
    </submittedName>
</protein>
<keyword evidence="2" id="KW-1185">Reference proteome</keyword>
<evidence type="ECO:0000313" key="1">
    <source>
        <dbReference type="EMBL" id="VDK31880.1"/>
    </source>
</evidence>
<accession>A0A3P6PIW1</accession>
<evidence type="ECO:0000313" key="2">
    <source>
        <dbReference type="Proteomes" id="UP000281553"/>
    </source>
</evidence>
<organism evidence="1 2">
    <name type="scientific">Dibothriocephalus latus</name>
    <name type="common">Fish tapeworm</name>
    <name type="synonym">Diphyllobothrium latum</name>
    <dbReference type="NCBI Taxonomy" id="60516"/>
    <lineage>
        <taxon>Eukaryota</taxon>
        <taxon>Metazoa</taxon>
        <taxon>Spiralia</taxon>
        <taxon>Lophotrochozoa</taxon>
        <taxon>Platyhelminthes</taxon>
        <taxon>Cestoda</taxon>
        <taxon>Eucestoda</taxon>
        <taxon>Diphyllobothriidea</taxon>
        <taxon>Diphyllobothriidae</taxon>
        <taxon>Dibothriocephalus</taxon>
    </lineage>
</organism>
<proteinExistence type="predicted"/>
<dbReference type="OrthoDB" id="6241807at2759"/>